<feature type="coiled-coil region" evidence="6">
    <location>
        <begin position="1187"/>
        <end position="1340"/>
    </location>
</feature>
<evidence type="ECO:0000256" key="8">
    <source>
        <dbReference type="SAM" id="Phobius"/>
    </source>
</evidence>
<reference evidence="10" key="1">
    <citation type="journal article" date="2010" name="Science">
        <title>The genome of the Western clawed frog Xenopus tropicalis.</title>
        <authorList>
            <person name="Hellsten U."/>
            <person name="Harland R.M."/>
            <person name="Gilchrist M.J."/>
            <person name="Hendrix D."/>
            <person name="Jurka J."/>
            <person name="Kapitonov V."/>
            <person name="Ovcharenko I."/>
            <person name="Putnam N.H."/>
            <person name="Shu S."/>
            <person name="Taher L."/>
            <person name="Blitz I.L."/>
            <person name="Blumberg B."/>
            <person name="Dichmann D.S."/>
            <person name="Dubchak I."/>
            <person name="Amaya E."/>
            <person name="Detter J.C."/>
            <person name="Fletcher R."/>
            <person name="Gerhard D.S."/>
            <person name="Goodstein D."/>
            <person name="Graves T."/>
            <person name="Grigoriev I.V."/>
            <person name="Grimwood J."/>
            <person name="Kawashima T."/>
            <person name="Lindquist E."/>
            <person name="Lucas S.M."/>
            <person name="Mead P.E."/>
            <person name="Mitros T."/>
            <person name="Ogino H."/>
            <person name="Ohta Y."/>
            <person name="Poliakov A.V."/>
            <person name="Pollet N."/>
            <person name="Robert J."/>
            <person name="Salamov A."/>
            <person name="Sater A.K."/>
            <person name="Schmutz J."/>
            <person name="Terry A."/>
            <person name="Vize P.D."/>
            <person name="Warren W.C."/>
            <person name="Wells D."/>
            <person name="Wills A."/>
            <person name="Wilson R.K."/>
            <person name="Zimmerman L.B."/>
            <person name="Zorn A.M."/>
            <person name="Grainger R."/>
            <person name="Grammer T."/>
            <person name="Khokha M.K."/>
            <person name="Richardson P.M."/>
            <person name="Rokhsar D.S."/>
        </authorList>
    </citation>
    <scope>NUCLEOTIDE SEQUENCE [LARGE SCALE GENOMIC DNA]</scope>
    <source>
        <strain evidence="10">Nigerian</strain>
    </source>
</reference>
<dbReference type="GO" id="GO:0005789">
    <property type="term" value="C:endoplasmic reticulum membrane"/>
    <property type="evidence" value="ECO:0007669"/>
    <property type="project" value="UniProtKB-SubCell"/>
</dbReference>
<dbReference type="Reactome" id="R-XTR-8980692">
    <property type="pathway name" value="RHOA GTPase cycle"/>
</dbReference>
<dbReference type="GO" id="GO:0007018">
    <property type="term" value="P:microtubule-based movement"/>
    <property type="evidence" value="ECO:0007669"/>
    <property type="project" value="InterPro"/>
</dbReference>
<evidence type="ECO:0000256" key="7">
    <source>
        <dbReference type="SAM" id="MobiDB-lite"/>
    </source>
</evidence>
<evidence type="ECO:0000256" key="3">
    <source>
        <dbReference type="ARBA" id="ARBA00022824"/>
    </source>
</evidence>
<dbReference type="Proteomes" id="UP000008143">
    <property type="component" value="Chromosome 8"/>
</dbReference>
<dbReference type="Reactome" id="R-XTR-5625970">
    <property type="pathway name" value="RHO GTPases activate KTN1"/>
</dbReference>
<keyword evidence="11" id="KW-1185">Reference proteome</keyword>
<accession>A0A6I8PWW8</accession>
<feature type="compositionally biased region" description="Basic residues" evidence="7">
    <location>
        <begin position="163"/>
        <end position="173"/>
    </location>
</feature>
<dbReference type="InterPro" id="IPR024854">
    <property type="entry name" value="Kinectin"/>
</dbReference>
<dbReference type="GeneID" id="100125787"/>
<evidence type="ECO:0000313" key="12">
    <source>
        <dbReference type="RefSeq" id="XP_012823364.2"/>
    </source>
</evidence>
<dbReference type="Ensembl" id="ENSXETT00000063210">
    <property type="protein sequence ID" value="ENSXETP00000060256"/>
    <property type="gene ID" value="ENSXETG00000015700"/>
</dbReference>
<keyword evidence="6" id="KW-0175">Coiled coil</keyword>
<dbReference type="InterPro" id="IPR007794">
    <property type="entry name" value="Rib_rcpt_KP"/>
</dbReference>
<feature type="domain" description="Ribosome receptor lysine/proline rich" evidence="9">
    <location>
        <begin position="29"/>
        <end position="152"/>
    </location>
</feature>
<dbReference type="OrthoDB" id="5875463at2759"/>
<protein>
    <submittedName>
        <fullName evidence="10">Kinectin 1</fullName>
    </submittedName>
    <submittedName>
        <fullName evidence="12">Kinectin isoform X1</fullName>
    </submittedName>
</protein>
<feature type="coiled-coil region" evidence="6">
    <location>
        <begin position="1052"/>
        <end position="1129"/>
    </location>
</feature>
<dbReference type="Reactome" id="R-XTR-8957275">
    <property type="pathway name" value="Post-translational protein phosphorylation"/>
</dbReference>
<evidence type="ECO:0000313" key="10">
    <source>
        <dbReference type="Ensembl" id="ENSXETP00000060256"/>
    </source>
</evidence>
<evidence type="ECO:0000256" key="4">
    <source>
        <dbReference type="ARBA" id="ARBA00022989"/>
    </source>
</evidence>
<dbReference type="Bgee" id="ENSXETG00000015700">
    <property type="expression patterns" value="Expressed in skeletal muscle tissue and 24 other cell types or tissues"/>
</dbReference>
<dbReference type="CTD" id="3895"/>
<feature type="compositionally biased region" description="Polar residues" evidence="7">
    <location>
        <begin position="182"/>
        <end position="194"/>
    </location>
</feature>
<gene>
    <name evidence="10 12 13" type="primary">ktn1</name>
    <name evidence="12" type="synonym">cg1</name>
    <name evidence="12" type="synonym">knt</name>
</gene>
<feature type="coiled-coil region" evidence="6">
    <location>
        <begin position="575"/>
        <end position="1024"/>
    </location>
</feature>
<name>A0A6I8PWW8_XENTR</name>
<feature type="compositionally biased region" description="Basic and acidic residues" evidence="7">
    <location>
        <begin position="39"/>
        <end position="56"/>
    </location>
</feature>
<keyword evidence="5 8" id="KW-0472">Membrane</keyword>
<keyword evidence="4 8" id="KW-1133">Transmembrane helix</keyword>
<keyword evidence="3" id="KW-0256">Endoplasmic reticulum</keyword>
<feature type="coiled-coil region" evidence="6">
    <location>
        <begin position="343"/>
        <end position="395"/>
    </location>
</feature>
<proteinExistence type="predicted"/>
<dbReference type="Pfam" id="PF05104">
    <property type="entry name" value="Rib_recp_KP_reg"/>
    <property type="match status" value="1"/>
</dbReference>
<evidence type="ECO:0000256" key="2">
    <source>
        <dbReference type="ARBA" id="ARBA00022692"/>
    </source>
</evidence>
<feature type="coiled-coil region" evidence="6">
    <location>
        <begin position="421"/>
        <end position="509"/>
    </location>
</feature>
<dbReference type="PANTHER" id="PTHR18864:SF1">
    <property type="entry name" value="KINECTIN"/>
    <property type="match status" value="1"/>
</dbReference>
<evidence type="ECO:0000313" key="13">
    <source>
        <dbReference type="Xenbase" id="XB-GENE-983762"/>
    </source>
</evidence>
<feature type="region of interest" description="Disordered" evidence="7">
    <location>
        <begin position="39"/>
        <end position="226"/>
    </location>
</feature>
<dbReference type="RefSeq" id="XP_012823364.2">
    <property type="nucleotide sequence ID" value="XM_012967910.3"/>
</dbReference>
<dbReference type="Reactome" id="R-XTR-9013148">
    <property type="pathway name" value="CDC42 GTPase cycle"/>
</dbReference>
<organism evidence="10">
    <name type="scientific">Xenopus tropicalis</name>
    <name type="common">Western clawed frog</name>
    <name type="synonym">Silurana tropicalis</name>
    <dbReference type="NCBI Taxonomy" id="8364"/>
    <lineage>
        <taxon>Eukaryota</taxon>
        <taxon>Metazoa</taxon>
        <taxon>Chordata</taxon>
        <taxon>Craniata</taxon>
        <taxon>Vertebrata</taxon>
        <taxon>Euteleostomi</taxon>
        <taxon>Amphibia</taxon>
        <taxon>Batrachia</taxon>
        <taxon>Anura</taxon>
        <taxon>Pipoidea</taxon>
        <taxon>Pipidae</taxon>
        <taxon>Xenopodinae</taxon>
        <taxon>Xenopus</taxon>
        <taxon>Silurana</taxon>
    </lineage>
</organism>
<evidence type="ECO:0000256" key="1">
    <source>
        <dbReference type="ARBA" id="ARBA00004389"/>
    </source>
</evidence>
<dbReference type="GO" id="GO:0015031">
    <property type="term" value="P:protein transport"/>
    <property type="evidence" value="ECO:0007669"/>
    <property type="project" value="InterPro"/>
</dbReference>
<feature type="compositionally biased region" description="Basic and acidic residues" evidence="7">
    <location>
        <begin position="73"/>
        <end position="85"/>
    </location>
</feature>
<dbReference type="PANTHER" id="PTHR18864">
    <property type="entry name" value="KINECTIN"/>
    <property type="match status" value="1"/>
</dbReference>
<dbReference type="Reactome" id="R-XTR-9013408">
    <property type="pathway name" value="RHOG GTPase cycle"/>
</dbReference>
<evidence type="ECO:0000313" key="11">
    <source>
        <dbReference type="Proteomes" id="UP000008143"/>
    </source>
</evidence>
<dbReference type="GO" id="GO:0019894">
    <property type="term" value="F:kinesin binding"/>
    <property type="evidence" value="ECO:0007669"/>
    <property type="project" value="InterPro"/>
</dbReference>
<dbReference type="Reactome" id="R-XTR-381426">
    <property type="pathway name" value="Regulation of Insulin-like Growth Factor (IGF) transport and uptake by Insulin-like Growth Factor Binding Proteins (IGFBPs)"/>
</dbReference>
<dbReference type="Xenbase" id="XB-GENE-983762">
    <property type="gene designation" value="ktn1"/>
</dbReference>
<dbReference type="OMA" id="KECMAET"/>
<reference evidence="10" key="2">
    <citation type="submission" date="2020-05" db="UniProtKB">
        <authorList>
            <consortium name="Ensembl"/>
        </authorList>
    </citation>
    <scope>IDENTIFICATION</scope>
</reference>
<evidence type="ECO:0000256" key="6">
    <source>
        <dbReference type="SAM" id="Coils"/>
    </source>
</evidence>
<sequence length="1409" mass="160908">MEFYESTYFIVLVPSVVITVIFLFFWLFMKETSYDEVLAKQKKDQKPPPVKIEKKKTDKKKNKKKEVQNGNLHESDSETAMRDFDLVDALSSEEEHVVPTPVVSPESFGNIRERKKKDKKPSKPIEDQAIKEINGTKLPSKKPEPVPVTKQPTPPPPPDTGVSKKKAGQKKQKNGRDDSPLSPETKNEQVVPSSKKQEPLSLPVEVKPQESGAGGKKKSSVKKQKVETVSGLVDEPLIQATVYIPLMDNSEVNVVEKKEPANLEKLELPENLPKSSGKKMKIVTDKENSEVKFKDFLLTLRNMVFTEEEALSLVDALKAKSNAVQDIVHKASRGDATAALHQLQEKEKHLIAARDEAAKVKEQCKQLSQELVAEKQKLNLVEAKARERITLLEKEHGVYQSKMHSSYQEAQQMQLKFQQVREQMDNQISHLKQENTILRDAVSSATNQMESKYVMKQSSELNKLRQDYARLMSELTEKNNRVAQEELQKKTSEQAVVQLKSQMQEADRNWKEMEKYLRARVTESEGAQQELQAKLINKDSEVQSLHSKLTDTMVSKQQLEQKIMQFMDAGQGDSLQDLVKQNEALNAQVQKLHTQIAAQSSVIVEEMQKTIAEKDKEIKQMSDTLAFEHANFANSGEELKELLKENEALKAQVQKYHTQIATQSSALAHLEGLQKMVAEKDKEIKQVQDSLSLEHANFSNSKEELKAVQRENVALKSELQSLHTAKDEKVMLANSLEQMKRSVMEKDEQIRKLDGKLNTELAKVSSNIEDFKANKDALGQLEKSMQEKDEKIKTVEELLETGLIQLANKEAELRAIRDENESLRSGLKALQEQQSAQISLTSVVEELKNQIHEKEGTIKSVQDLLQAEQRKANSHEANVTALNQEIKSLKEALGNSQLEKAEQISKGAQVQELQNELRSKEESLKNIEMRFKEREKDIADRERQIQDLDKECKVLKAHTEEVRKQLQQRESASSQAANLQSRLAEQQEKVRNIEAILLEKEKSVNDKSQELQTLRAENNVLRVQACELQQKHEQQMEQASSATHSEEVLKTLAEKDRHIRELQSELESLRSAVEQQRKKNNDLREKNWKAMEALASTEKMLQERMNKTAKEQQQLAQTAETQARQVLQKLFPGVSVSAGLCHGDWVQEFEKGARNCLNESAGAEKVKVLEQKLKEGEEIHTMLQLECEKYKSVLAETEGILQRLQRSVEEEEGRWKLKVDDSQQELNEVHCMVRKLETELENLRKKDKEAENLRKALDHLESELEKAETERTTYVSEVRELKDLLTELQRKLDGSYSEAIRQNEELTLLKTQLNETLLKLEEEQSERQKVASDLHEAQKSLDLIQLEILKDSGDSNVIENSDISPEMEEQEKKEKIMPSLSQTVTKLQQCLQAVNQQLTKGREHFQIIG</sequence>
<reference evidence="12" key="3">
    <citation type="submission" date="2025-04" db="UniProtKB">
        <authorList>
            <consortium name="RefSeq"/>
        </authorList>
    </citation>
    <scope>IDENTIFICATION</scope>
    <source>
        <strain evidence="12">Nigerian</strain>
        <tissue evidence="12">Liver and blood</tissue>
    </source>
</reference>
<dbReference type="AGR" id="Xenbase:XB-GENE-983762"/>
<dbReference type="Reactome" id="R-XTR-9696264">
    <property type="pathway name" value="RND3 GTPase cycle"/>
</dbReference>
<feature type="compositionally biased region" description="Basic and acidic residues" evidence="7">
    <location>
        <begin position="121"/>
        <end position="130"/>
    </location>
</feature>
<keyword evidence="2 8" id="KW-0812">Transmembrane</keyword>
<comment type="subcellular location">
    <subcellularLocation>
        <location evidence="1">Endoplasmic reticulum membrane</location>
        <topology evidence="1">Single-pass membrane protein</topology>
    </subcellularLocation>
</comment>
<feature type="transmembrane region" description="Helical" evidence="8">
    <location>
        <begin position="7"/>
        <end position="29"/>
    </location>
</feature>
<evidence type="ECO:0000256" key="5">
    <source>
        <dbReference type="ARBA" id="ARBA00023136"/>
    </source>
</evidence>
<dbReference type="Reactome" id="R-XTR-9013149">
    <property type="pathway name" value="RAC1 GTPase cycle"/>
</dbReference>
<evidence type="ECO:0000259" key="9">
    <source>
        <dbReference type="Pfam" id="PF05104"/>
    </source>
</evidence>
<dbReference type="GeneTree" id="ENSGT00940000158237"/>